<sequence length="30" mass="3198">MVENNSTVAVSVSENQKSNAHSHYQILGPG</sequence>
<evidence type="ECO:0000313" key="3">
    <source>
        <dbReference type="Proteomes" id="UP000016023"/>
    </source>
</evidence>
<comment type="caution">
    <text evidence="2">The sequence shown here is derived from an EMBL/GenBank/DDBJ whole genome shotgun (WGS) entry which is preliminary data.</text>
</comment>
<dbReference type="Proteomes" id="UP000016023">
    <property type="component" value="Unassembled WGS sequence"/>
</dbReference>
<gene>
    <name evidence="2" type="ORF">HMPREF9140_00137</name>
</gene>
<evidence type="ECO:0000313" key="2">
    <source>
        <dbReference type="EMBL" id="EHO74810.1"/>
    </source>
</evidence>
<dbReference type="AlphaFoldDB" id="H1PZP9"/>
<accession>H1PZP9</accession>
<organism evidence="2 3">
    <name type="scientific">Prevotella micans F0438</name>
    <dbReference type="NCBI Taxonomy" id="883158"/>
    <lineage>
        <taxon>Bacteria</taxon>
        <taxon>Pseudomonadati</taxon>
        <taxon>Bacteroidota</taxon>
        <taxon>Bacteroidia</taxon>
        <taxon>Bacteroidales</taxon>
        <taxon>Prevotellaceae</taxon>
        <taxon>Prevotella</taxon>
    </lineage>
</organism>
<evidence type="ECO:0000256" key="1">
    <source>
        <dbReference type="SAM" id="MobiDB-lite"/>
    </source>
</evidence>
<proteinExistence type="predicted"/>
<feature type="region of interest" description="Disordered" evidence="1">
    <location>
        <begin position="1"/>
        <end position="30"/>
    </location>
</feature>
<protein>
    <submittedName>
        <fullName evidence="2">Uncharacterized protein</fullName>
    </submittedName>
</protein>
<dbReference type="HOGENOM" id="CLU_3404827_0_0_10"/>
<reference evidence="2 3" key="1">
    <citation type="submission" date="2011-12" db="EMBL/GenBank/DDBJ databases">
        <title>The Genome Sequence of Prevotella micans F0438.</title>
        <authorList>
            <consortium name="The Broad Institute Genome Sequencing Platform"/>
            <person name="Earl A."/>
            <person name="Ward D."/>
            <person name="Feldgarden M."/>
            <person name="Gevers D."/>
            <person name="Izard J."/>
            <person name="Baranova O.V."/>
            <person name="Blanton J.M."/>
            <person name="Wade W.G."/>
            <person name="Dewhirst F.E."/>
            <person name="Young S.K."/>
            <person name="Zeng Q."/>
            <person name="Gargeya S."/>
            <person name="Fitzgerald M."/>
            <person name="Haas B."/>
            <person name="Abouelleil A."/>
            <person name="Alvarado L."/>
            <person name="Arachchi H.M."/>
            <person name="Berlin A."/>
            <person name="Chapman S.B."/>
            <person name="Gearin G."/>
            <person name="Goldberg J."/>
            <person name="Griggs A."/>
            <person name="Gujja S."/>
            <person name="Hansen M."/>
            <person name="Heiman D."/>
            <person name="Howarth C."/>
            <person name="Larimer J."/>
            <person name="Lui A."/>
            <person name="MacDonald P.J.P."/>
            <person name="McCowen C."/>
            <person name="Montmayeur A."/>
            <person name="Murphy C."/>
            <person name="Neiman D."/>
            <person name="Pearson M."/>
            <person name="Priest M."/>
            <person name="Roberts A."/>
            <person name="Saif S."/>
            <person name="Shea T."/>
            <person name="Sisk P."/>
            <person name="Stolte C."/>
            <person name="Sykes S."/>
            <person name="Wortman J."/>
            <person name="Nusbaum C."/>
            <person name="Birren B."/>
        </authorList>
    </citation>
    <scope>NUCLEOTIDE SEQUENCE [LARGE SCALE GENOMIC DNA]</scope>
    <source>
        <strain evidence="2 3">F0438</strain>
    </source>
</reference>
<name>H1PZP9_9BACT</name>
<dbReference type="EMBL" id="AGWK01000003">
    <property type="protein sequence ID" value="EHO74810.1"/>
    <property type="molecule type" value="Genomic_DNA"/>
</dbReference>
<keyword evidence="3" id="KW-1185">Reference proteome</keyword>
<feature type="compositionally biased region" description="Polar residues" evidence="1">
    <location>
        <begin position="1"/>
        <end position="22"/>
    </location>
</feature>